<dbReference type="Proteomes" id="UP000674938">
    <property type="component" value="Unassembled WGS sequence"/>
</dbReference>
<dbReference type="EMBL" id="JAEEGA010000009">
    <property type="protein sequence ID" value="MBP1042126.1"/>
    <property type="molecule type" value="Genomic_DNA"/>
</dbReference>
<dbReference type="AlphaFoldDB" id="A0A940PEN5"/>
<feature type="transmembrane region" description="Helical" evidence="1">
    <location>
        <begin position="66"/>
        <end position="85"/>
    </location>
</feature>
<feature type="transmembrane region" description="Helical" evidence="1">
    <location>
        <begin position="148"/>
        <end position="170"/>
    </location>
</feature>
<protein>
    <submittedName>
        <fullName evidence="2">Uncharacterized protein</fullName>
    </submittedName>
</protein>
<evidence type="ECO:0000256" key="1">
    <source>
        <dbReference type="SAM" id="Phobius"/>
    </source>
</evidence>
<organism evidence="2 3">
    <name type="scientific">Vagococcus allomyrinae</name>
    <dbReference type="NCBI Taxonomy" id="2794353"/>
    <lineage>
        <taxon>Bacteria</taxon>
        <taxon>Bacillati</taxon>
        <taxon>Bacillota</taxon>
        <taxon>Bacilli</taxon>
        <taxon>Lactobacillales</taxon>
        <taxon>Enterococcaceae</taxon>
        <taxon>Vagococcus</taxon>
    </lineage>
</organism>
<comment type="caution">
    <text evidence="2">The sequence shown here is derived from an EMBL/GenBank/DDBJ whole genome shotgun (WGS) entry which is preliminary data.</text>
</comment>
<evidence type="ECO:0000313" key="3">
    <source>
        <dbReference type="Proteomes" id="UP000674938"/>
    </source>
</evidence>
<keyword evidence="1" id="KW-1133">Transmembrane helix</keyword>
<accession>A0A940PEN5</accession>
<sequence length="171" mass="19555">MAIIIGNKLHSLGQWLTKKRDNQRIMKLAELFFFSLPTLFLLYHYLMAVLSEQDFFHLLVSNPRYTIQFMTYASYYFVSLLFRLLGQLVNKPQESSLVKVVLLLTLVSQLLSLNLVVTAVVLMVSRQLFQREMLRINIPDVFASQQKVLLVLASCLLLVSGLLALMTAVLS</sequence>
<evidence type="ECO:0000313" key="2">
    <source>
        <dbReference type="EMBL" id="MBP1042126.1"/>
    </source>
</evidence>
<keyword evidence="1" id="KW-0812">Transmembrane</keyword>
<reference evidence="2" key="1">
    <citation type="submission" date="2020-12" db="EMBL/GenBank/DDBJ databases">
        <title>Vagococcus allomyrinae sp. nov. and Enterococcus lavae sp. nov., isolated from the larvae of Allomyrina dichotoma.</title>
        <authorList>
            <person name="Lee S.D."/>
        </authorList>
    </citation>
    <scope>NUCLEOTIDE SEQUENCE</scope>
    <source>
        <strain evidence="2">BWB3-3</strain>
    </source>
</reference>
<name>A0A940PEN5_9ENTE</name>
<feature type="transmembrane region" description="Helical" evidence="1">
    <location>
        <begin position="28"/>
        <end position="46"/>
    </location>
</feature>
<gene>
    <name evidence="2" type="ORF">I6N95_13990</name>
</gene>
<keyword evidence="1" id="KW-0472">Membrane</keyword>
<proteinExistence type="predicted"/>
<dbReference type="RefSeq" id="WP_209529037.1">
    <property type="nucleotide sequence ID" value="NZ_JAEEGA010000009.1"/>
</dbReference>
<feature type="transmembrane region" description="Helical" evidence="1">
    <location>
        <begin position="97"/>
        <end position="124"/>
    </location>
</feature>
<keyword evidence="3" id="KW-1185">Reference proteome</keyword>